<dbReference type="InterPro" id="IPR017767">
    <property type="entry name" value="PC-PLC"/>
</dbReference>
<keyword evidence="4" id="KW-0175">Coiled coil</keyword>
<gene>
    <name evidence="6" type="ORF">DCO56_27305</name>
</gene>
<dbReference type="GO" id="GO:0034480">
    <property type="term" value="F:phosphatidylcholine phospholipase C activity"/>
    <property type="evidence" value="ECO:0007669"/>
    <property type="project" value="UniProtKB-EC"/>
</dbReference>
<evidence type="ECO:0000256" key="4">
    <source>
        <dbReference type="SAM" id="Coils"/>
    </source>
</evidence>
<dbReference type="InterPro" id="IPR006311">
    <property type="entry name" value="TAT_signal"/>
</dbReference>
<evidence type="ECO:0000256" key="2">
    <source>
        <dbReference type="ARBA" id="ARBA00012018"/>
    </source>
</evidence>
<protein>
    <recommendedName>
        <fullName evidence="2">phospholipase C</fullName>
        <ecNumber evidence="2">3.1.4.3</ecNumber>
    </recommendedName>
</protein>
<dbReference type="NCBIfam" id="TIGR03396">
    <property type="entry name" value="PC_PLC"/>
    <property type="match status" value="1"/>
</dbReference>
<dbReference type="RefSeq" id="WP_108636847.1">
    <property type="nucleotide sequence ID" value="NZ_QCXX01000010.1"/>
</dbReference>
<dbReference type="PANTHER" id="PTHR31956:SF1">
    <property type="entry name" value="NON-SPECIFIC PHOSPHOLIPASE C1"/>
    <property type="match status" value="1"/>
</dbReference>
<dbReference type="InterPro" id="IPR007312">
    <property type="entry name" value="Phosphoesterase"/>
</dbReference>
<dbReference type="PROSITE" id="PS51318">
    <property type="entry name" value="TAT"/>
    <property type="match status" value="1"/>
</dbReference>
<keyword evidence="3" id="KW-0378">Hydrolase</keyword>
<keyword evidence="7" id="KW-1185">Reference proteome</keyword>
<evidence type="ECO:0000256" key="3">
    <source>
        <dbReference type="ARBA" id="ARBA00022801"/>
    </source>
</evidence>
<evidence type="ECO:0000259" key="5">
    <source>
        <dbReference type="Pfam" id="PF05506"/>
    </source>
</evidence>
<comment type="similarity">
    <text evidence="1">Belongs to the bacterial phospholipase C family.</text>
</comment>
<dbReference type="InterPro" id="IPR017850">
    <property type="entry name" value="Alkaline_phosphatase_core_sf"/>
</dbReference>
<dbReference type="Gene3D" id="3.40.720.10">
    <property type="entry name" value="Alkaline Phosphatase, subunit A"/>
    <property type="match status" value="2"/>
</dbReference>
<name>A0A363NLD3_9SPHI</name>
<dbReference type="AlphaFoldDB" id="A0A363NLD3"/>
<feature type="coiled-coil region" evidence="4">
    <location>
        <begin position="291"/>
        <end position="332"/>
    </location>
</feature>
<proteinExistence type="inferred from homology"/>
<comment type="caution">
    <text evidence="6">The sequence shown here is derived from an EMBL/GenBank/DDBJ whole genome shotgun (WGS) entry which is preliminary data.</text>
</comment>
<dbReference type="EC" id="3.1.4.3" evidence="2"/>
<dbReference type="GO" id="GO:0016042">
    <property type="term" value="P:lipid catabolic process"/>
    <property type="evidence" value="ECO:0007669"/>
    <property type="project" value="InterPro"/>
</dbReference>
<dbReference type="Pfam" id="PF05506">
    <property type="entry name" value="PLipase_C_C"/>
    <property type="match status" value="2"/>
</dbReference>
<evidence type="ECO:0000313" key="6">
    <source>
        <dbReference type="EMBL" id="PUV21510.1"/>
    </source>
</evidence>
<dbReference type="PANTHER" id="PTHR31956">
    <property type="entry name" value="NON-SPECIFIC PHOSPHOLIPASE C4-RELATED"/>
    <property type="match status" value="1"/>
</dbReference>
<reference evidence="6 7" key="1">
    <citation type="submission" date="2018-04" db="EMBL/GenBank/DDBJ databases">
        <title>Sphingobacterium sp. M46 Genome.</title>
        <authorList>
            <person name="Cheng J."/>
            <person name="Li Y."/>
        </authorList>
    </citation>
    <scope>NUCLEOTIDE SEQUENCE [LARGE SCALE GENOMIC DNA]</scope>
    <source>
        <strain evidence="6 7">M46</strain>
    </source>
</reference>
<dbReference type="OrthoDB" id="980947at2"/>
<dbReference type="Pfam" id="PF04185">
    <property type="entry name" value="Phosphoesterase"/>
    <property type="match status" value="2"/>
</dbReference>
<sequence>MESRREFLRKTLLFSGAAGIASFMPASIQKAFAIDPVAGSSFLDAEHIVILMQENRSFDHTLGSLSGVRGFNDPRAVRLPNGLPAWYQTDKSGKVFAPFRLNLKDSKVTWMGSLPHSRASQVDAFNGGKYDQWLTAKQSGNKQYAAMPLTLGYFNREDLPFHYALADAFTVCDQNFCSGMTSTTPNRSFFWTGKITEMKDGLQKVNIRNDDFGYGKMTWQTFPELLEKNGIDWRFYQNETSCGGGLSGEERAWLSNFGCNLLEFFQAYQVKFKDTYVSNLAAQVRDLPGQISALEERSPESEQKAEKIRADIRKKSEALGRAEAELKEFNADQYNKLSDFTKSLHQRAFTINNGDDNYRKLENLQFKDQGKKRTVEVPKGDVLDQFRKDVDGGKLPAVSWLAGPKNFSDHPSAPWYGAWYVSEVLDILTKNPEVWKKTIFIITYDENDGYYDHVKPFLIPDLMKKDTGACSAGIDSEVEMVRLDNELKQGIPKKQAREGAVGLGFRVPMYIASPWSRGGKVCSQVFDHTSTLQFLEYFFNHKYNKNIRLDHISAWRRTICGDLTSAFTPFVQRQEQLPFLERNQYIETIYNAQFKKDPGGFAEITDLNRAKQQVWMPQFNRIQEKGIRKSPGLPYGHDALGYVQNGQFHMTMLVDTALFGKKTSGAPFNVYSPLAYTDVEGQTETYRNWNFAVKAGDRLSYRWDLNKFEGGEYAFELHGPNGFYRRFAGHKDAPALVATVSPEFKSLTKAPSGKLLLTLKNLDVKTVQVEVKSLNYQTYRTTKEIEAGKELVLILDVAEQGNWYDFTILGLGGANFGLQLAGRLENGTETTTDPLLA</sequence>
<accession>A0A363NLD3</accession>
<evidence type="ECO:0000256" key="1">
    <source>
        <dbReference type="ARBA" id="ARBA00009717"/>
    </source>
</evidence>
<dbReference type="Proteomes" id="UP000250831">
    <property type="component" value="Unassembled WGS sequence"/>
</dbReference>
<evidence type="ECO:0000313" key="7">
    <source>
        <dbReference type="Proteomes" id="UP000250831"/>
    </source>
</evidence>
<dbReference type="InterPro" id="IPR008475">
    <property type="entry name" value="PLipase_C_C"/>
</dbReference>
<feature type="domain" description="Bacterial phospholipase C C-terminal" evidence="5">
    <location>
        <begin position="658"/>
        <end position="730"/>
    </location>
</feature>
<feature type="domain" description="Bacterial phospholipase C C-terminal" evidence="5">
    <location>
        <begin position="750"/>
        <end position="823"/>
    </location>
</feature>
<dbReference type="EMBL" id="QCXX01000010">
    <property type="protein sequence ID" value="PUV21510.1"/>
    <property type="molecule type" value="Genomic_DNA"/>
</dbReference>
<organism evidence="6 7">
    <name type="scientific">Sphingobacterium athyrii</name>
    <dbReference type="NCBI Taxonomy" id="2152717"/>
    <lineage>
        <taxon>Bacteria</taxon>
        <taxon>Pseudomonadati</taxon>
        <taxon>Bacteroidota</taxon>
        <taxon>Sphingobacteriia</taxon>
        <taxon>Sphingobacteriales</taxon>
        <taxon>Sphingobacteriaceae</taxon>
        <taxon>Sphingobacterium</taxon>
    </lineage>
</organism>